<protein>
    <submittedName>
        <fullName evidence="2">MarR family transcriptional regulator</fullName>
    </submittedName>
</protein>
<dbReference type="GO" id="GO:0003700">
    <property type="term" value="F:DNA-binding transcription factor activity"/>
    <property type="evidence" value="ECO:0007669"/>
    <property type="project" value="InterPro"/>
</dbReference>
<dbReference type="SUPFAM" id="SSF46785">
    <property type="entry name" value="Winged helix' DNA-binding domain"/>
    <property type="match status" value="1"/>
</dbReference>
<dbReference type="PANTHER" id="PTHR33164:SF99">
    <property type="entry name" value="MARR FAMILY REGULATORY PROTEIN"/>
    <property type="match status" value="1"/>
</dbReference>
<dbReference type="SMART" id="SM00347">
    <property type="entry name" value="HTH_MARR"/>
    <property type="match status" value="1"/>
</dbReference>
<dbReference type="AlphaFoldDB" id="A0A7D6ZUA6"/>
<dbReference type="GO" id="GO:0006950">
    <property type="term" value="P:response to stress"/>
    <property type="evidence" value="ECO:0007669"/>
    <property type="project" value="TreeGrafter"/>
</dbReference>
<proteinExistence type="predicted"/>
<accession>A0A7D6ZUA6</accession>
<dbReference type="InterPro" id="IPR036390">
    <property type="entry name" value="WH_DNA-bd_sf"/>
</dbReference>
<sequence>MDGSQRLMADLNRQLQRDADLTFADYRILVKLSEAPGRSLRMSDLADGVLSSRSRLTHQIRRMEAQHMVRRTACEDDGRGVIAQLTEEGMRRLRAAAPGHVAAVRRFFVDLLTPAQLAAVAAALELVNQAGDYRSE</sequence>
<evidence type="ECO:0000259" key="1">
    <source>
        <dbReference type="PROSITE" id="PS50995"/>
    </source>
</evidence>
<gene>
    <name evidence="2" type="ORF">H0264_02270</name>
</gene>
<dbReference type="InterPro" id="IPR039422">
    <property type="entry name" value="MarR/SlyA-like"/>
</dbReference>
<dbReference type="Gene3D" id="1.10.10.10">
    <property type="entry name" value="Winged helix-like DNA-binding domain superfamily/Winged helix DNA-binding domain"/>
    <property type="match status" value="1"/>
</dbReference>
<dbReference type="EMBL" id="CP059399">
    <property type="protein sequence ID" value="QLY34065.1"/>
    <property type="molecule type" value="Genomic_DNA"/>
</dbReference>
<keyword evidence="3" id="KW-1185">Reference proteome</keyword>
<dbReference type="InterPro" id="IPR036388">
    <property type="entry name" value="WH-like_DNA-bd_sf"/>
</dbReference>
<dbReference type="KEGG" id="nhu:H0264_02270"/>
<dbReference type="PANTHER" id="PTHR33164">
    <property type="entry name" value="TRANSCRIPTIONAL REGULATOR, MARR FAMILY"/>
    <property type="match status" value="1"/>
</dbReference>
<dbReference type="Proteomes" id="UP000515512">
    <property type="component" value="Chromosome"/>
</dbReference>
<evidence type="ECO:0000313" key="2">
    <source>
        <dbReference type="EMBL" id="QLY34065.1"/>
    </source>
</evidence>
<evidence type="ECO:0000313" key="3">
    <source>
        <dbReference type="Proteomes" id="UP000515512"/>
    </source>
</evidence>
<dbReference type="PROSITE" id="PS50995">
    <property type="entry name" value="HTH_MARR_2"/>
    <property type="match status" value="1"/>
</dbReference>
<reference evidence="2 3" key="1">
    <citation type="submission" date="2020-07" db="EMBL/GenBank/DDBJ databases">
        <authorList>
            <person name="Zhuang K."/>
            <person name="Ran Y."/>
        </authorList>
    </citation>
    <scope>NUCLEOTIDE SEQUENCE [LARGE SCALE GENOMIC DNA]</scope>
    <source>
        <strain evidence="2 3">WCH-YHL-001</strain>
    </source>
</reference>
<name>A0A7D6ZUA6_9NOCA</name>
<dbReference type="InterPro" id="IPR000835">
    <property type="entry name" value="HTH_MarR-typ"/>
</dbReference>
<feature type="domain" description="HTH marR-type" evidence="1">
    <location>
        <begin position="1"/>
        <end position="129"/>
    </location>
</feature>
<organism evidence="2 3">
    <name type="scientific">Nocardia huaxiensis</name>
    <dbReference type="NCBI Taxonomy" id="2755382"/>
    <lineage>
        <taxon>Bacteria</taxon>
        <taxon>Bacillati</taxon>
        <taxon>Actinomycetota</taxon>
        <taxon>Actinomycetes</taxon>
        <taxon>Mycobacteriales</taxon>
        <taxon>Nocardiaceae</taxon>
        <taxon>Nocardia</taxon>
    </lineage>
</organism>
<dbReference type="Pfam" id="PF12802">
    <property type="entry name" value="MarR_2"/>
    <property type="match status" value="1"/>
</dbReference>